<feature type="transmembrane region" description="Helical" evidence="1">
    <location>
        <begin position="95"/>
        <end position="115"/>
    </location>
</feature>
<evidence type="ECO:0000256" key="1">
    <source>
        <dbReference type="SAM" id="Phobius"/>
    </source>
</evidence>
<reference evidence="3" key="1">
    <citation type="submission" date="2021-07" db="EMBL/GenBank/DDBJ databases">
        <title>Complete genome sequencing of a Clostridium isolate.</title>
        <authorList>
            <person name="Ueki A."/>
            <person name="Tonouchi A."/>
        </authorList>
    </citation>
    <scope>NUCLEOTIDE SEQUENCE [LARGE SCALE GENOMIC DNA]</scope>
    <source>
        <strain evidence="3">C5S11</strain>
    </source>
</reference>
<dbReference type="RefSeq" id="WP_224036174.1">
    <property type="nucleotide sequence ID" value="NZ_AP024849.1"/>
</dbReference>
<name>A0ABM7T0W0_9CLOT</name>
<organism evidence="2 3">
    <name type="scientific">Clostridium gelidum</name>
    <dbReference type="NCBI Taxonomy" id="704125"/>
    <lineage>
        <taxon>Bacteria</taxon>
        <taxon>Bacillati</taxon>
        <taxon>Bacillota</taxon>
        <taxon>Clostridia</taxon>
        <taxon>Eubacteriales</taxon>
        <taxon>Clostridiaceae</taxon>
        <taxon>Clostridium</taxon>
    </lineage>
</organism>
<evidence type="ECO:0000313" key="3">
    <source>
        <dbReference type="Proteomes" id="UP000824633"/>
    </source>
</evidence>
<dbReference type="EMBL" id="AP024849">
    <property type="protein sequence ID" value="BCZ44504.1"/>
    <property type="molecule type" value="Genomic_DNA"/>
</dbReference>
<feature type="transmembrane region" description="Helical" evidence="1">
    <location>
        <begin position="12"/>
        <end position="33"/>
    </location>
</feature>
<dbReference type="Proteomes" id="UP000824633">
    <property type="component" value="Chromosome"/>
</dbReference>
<keyword evidence="3" id="KW-1185">Reference proteome</keyword>
<keyword evidence="1" id="KW-1133">Transmembrane helix</keyword>
<keyword evidence="1" id="KW-0472">Membrane</keyword>
<protein>
    <recommendedName>
        <fullName evidence="4">ATP synthase subunit I</fullName>
    </recommendedName>
</protein>
<gene>
    <name evidence="2" type="ORF">psyc5s11_05710</name>
</gene>
<feature type="transmembrane region" description="Helical" evidence="1">
    <location>
        <begin position="69"/>
        <end position="89"/>
    </location>
</feature>
<evidence type="ECO:0000313" key="2">
    <source>
        <dbReference type="EMBL" id="BCZ44504.1"/>
    </source>
</evidence>
<sequence>MNKEMNKLLLHMVQYDLVSGLFISLVIGIISTFMNAGSYLAGISVATINFFVSGYVISKYLGQNKKQLFIIACYFLRMGFIIISIIPFVKNTNRIVFYVIGFITHYIIMLIVFGIKNRKGSV</sequence>
<keyword evidence="1" id="KW-0812">Transmembrane</keyword>
<accession>A0ABM7T0W0</accession>
<proteinExistence type="predicted"/>
<evidence type="ECO:0008006" key="4">
    <source>
        <dbReference type="Google" id="ProtNLM"/>
    </source>
</evidence>